<keyword evidence="5" id="KW-0175">Coiled coil</keyword>
<dbReference type="CDD" id="cd00106">
    <property type="entry name" value="KISc"/>
    <property type="match status" value="1"/>
</dbReference>
<comment type="similarity">
    <text evidence="7 8">Belongs to the TRAFAC class myosin-kinesin ATPase superfamily. Kinesin family.</text>
</comment>
<keyword evidence="8" id="KW-0493">Microtubule</keyword>
<accession>A0ABD2NF52</accession>
<keyword evidence="6" id="KW-0206">Cytoskeleton</keyword>
<dbReference type="Pfam" id="PF00225">
    <property type="entry name" value="Kinesin"/>
    <property type="match status" value="1"/>
</dbReference>
<evidence type="ECO:0000256" key="2">
    <source>
        <dbReference type="ARBA" id="ARBA00022490"/>
    </source>
</evidence>
<dbReference type="Pfam" id="PF12836">
    <property type="entry name" value="HHH_3"/>
    <property type="match status" value="1"/>
</dbReference>
<dbReference type="PANTHER" id="PTHR47969">
    <property type="entry name" value="CHROMOSOME-ASSOCIATED KINESIN KIF4A-RELATED"/>
    <property type="match status" value="1"/>
</dbReference>
<sequence>MEEFVSVNVRIKPVFKRKSFQSALEFISTDPPVLLVVPKQQTYNFDKIFTEESSQEDIYNGSVKPLVQRVKEGYNCTIFAYGQTGTGKTYTMGTNPEEKSAGIISRSLEEFFSSDNNQYEYDVHVSFMEIYNEKVFDLLRKEKVPLPVKGLRIEGLSMERVFNLYEAKHILELGGRNRHTGETKQNMYSSRSHAIFSIYFTANHGDIKTSAKLNLVDLAGSESVKKTGTQGNSFQEGININKGLLCIGQVMTALSANLTYIPYRQSIITTILQDSLNKNNYISLIACVKTGAEDSAETIQTLEFAQRVKRMKNKPEINEVIMKYRAEHPNLFHKNVASTPMKRSAATPLKIDCFKKPRGVSTVNSLPVLNGATFNSSKSVSSLSTLSNSESSNFSPVIRKYMSELENTIIDKLQTVIQNTIKRSTRRSTRISSADSKENTPKYSWKQIQNKVSKLVQDEVSQFTTKASRAASSNWCQSDLEHAKKILEYDSPALTESSIDEVFKKPIAKLKRKNKAQTSTPQASPVNSSGNEKVHDKEELIFQKSLKINDSSSNSTLDNDVSVISGIEEPKLVKKSINRSVISPIVPIVRRSTRLSMRRNDFINKVSNRKQETKNTSPANSSKEIHAQNVDSQKLITSFKTIRSVAPRRSVRFSTRNHPSEKEIQEMNISMTGKILSTTKPNMCCCGHSNIKEPKKKANREENSRKIRTREVLQLLNKGDKKQIQKLSTVGPKTADRILLYRHLNGTFKSIKELADIPGWSSSLYDKFIQQNF</sequence>
<gene>
    <name evidence="11" type="ORF">HHI36_012742</name>
</gene>
<keyword evidence="2" id="KW-0963">Cytoplasm</keyword>
<dbReference type="PANTHER" id="PTHR47969:SF15">
    <property type="entry name" value="CHROMOSOME-ASSOCIATED KINESIN KIF4A-RELATED"/>
    <property type="match status" value="1"/>
</dbReference>
<dbReference type="GO" id="GO:0005524">
    <property type="term" value="F:ATP binding"/>
    <property type="evidence" value="ECO:0007669"/>
    <property type="project" value="UniProtKB-UniRule"/>
</dbReference>
<dbReference type="InterPro" id="IPR036961">
    <property type="entry name" value="Kinesin_motor_dom_sf"/>
</dbReference>
<dbReference type="AlphaFoldDB" id="A0ABD2NF52"/>
<feature type="region of interest" description="Disordered" evidence="9">
    <location>
        <begin position="511"/>
        <end position="535"/>
    </location>
</feature>
<dbReference type="PRINTS" id="PR00380">
    <property type="entry name" value="KINESINHEAVY"/>
</dbReference>
<name>A0ABD2NF52_9CUCU</name>
<dbReference type="GO" id="GO:0003774">
    <property type="term" value="F:cytoskeletal motor activity"/>
    <property type="evidence" value="ECO:0007669"/>
    <property type="project" value="UniProtKB-UniRule"/>
</dbReference>
<feature type="binding site" evidence="7">
    <location>
        <begin position="82"/>
        <end position="89"/>
    </location>
    <ligand>
        <name>ATP</name>
        <dbReference type="ChEBI" id="CHEBI:30616"/>
    </ligand>
</feature>
<evidence type="ECO:0000256" key="4">
    <source>
        <dbReference type="ARBA" id="ARBA00022840"/>
    </source>
</evidence>
<evidence type="ECO:0000256" key="7">
    <source>
        <dbReference type="PROSITE-ProRule" id="PRU00283"/>
    </source>
</evidence>
<keyword evidence="4 7" id="KW-0067">ATP-binding</keyword>
<dbReference type="InterPro" id="IPR001752">
    <property type="entry name" value="Kinesin_motor_dom"/>
</dbReference>
<feature type="region of interest" description="Disordered" evidence="9">
    <location>
        <begin position="607"/>
        <end position="628"/>
    </location>
</feature>
<dbReference type="PROSITE" id="PS50067">
    <property type="entry name" value="KINESIN_MOTOR_2"/>
    <property type="match status" value="1"/>
</dbReference>
<feature type="region of interest" description="Disordered" evidence="9">
    <location>
        <begin position="424"/>
        <end position="443"/>
    </location>
</feature>
<comment type="caution">
    <text evidence="11">The sequence shown here is derived from an EMBL/GenBank/DDBJ whole genome shotgun (WGS) entry which is preliminary data.</text>
</comment>
<dbReference type="InterPro" id="IPR027417">
    <property type="entry name" value="P-loop_NTPase"/>
</dbReference>
<dbReference type="SMART" id="SM00129">
    <property type="entry name" value="KISc"/>
    <property type="match status" value="1"/>
</dbReference>
<dbReference type="SUPFAM" id="SSF52540">
    <property type="entry name" value="P-loop containing nucleoside triphosphate hydrolases"/>
    <property type="match status" value="1"/>
</dbReference>
<feature type="compositionally biased region" description="Polar residues" evidence="9">
    <location>
        <begin position="516"/>
        <end position="531"/>
    </location>
</feature>
<evidence type="ECO:0000313" key="12">
    <source>
        <dbReference type="Proteomes" id="UP001516400"/>
    </source>
</evidence>
<proteinExistence type="inferred from homology"/>
<evidence type="ECO:0000256" key="5">
    <source>
        <dbReference type="ARBA" id="ARBA00023054"/>
    </source>
</evidence>
<comment type="subcellular location">
    <subcellularLocation>
        <location evidence="1">Cytoplasm</location>
        <location evidence="1">Cytoskeleton</location>
    </subcellularLocation>
</comment>
<evidence type="ECO:0000256" key="8">
    <source>
        <dbReference type="RuleBase" id="RU000394"/>
    </source>
</evidence>
<dbReference type="EMBL" id="JABFTP020000103">
    <property type="protein sequence ID" value="KAL3277393.1"/>
    <property type="molecule type" value="Genomic_DNA"/>
</dbReference>
<evidence type="ECO:0000313" key="11">
    <source>
        <dbReference type="EMBL" id="KAL3277393.1"/>
    </source>
</evidence>
<reference evidence="11 12" key="1">
    <citation type="journal article" date="2021" name="BMC Biol.">
        <title>Horizontally acquired antibacterial genes associated with adaptive radiation of ladybird beetles.</title>
        <authorList>
            <person name="Li H.S."/>
            <person name="Tang X.F."/>
            <person name="Huang Y.H."/>
            <person name="Xu Z.Y."/>
            <person name="Chen M.L."/>
            <person name="Du X.Y."/>
            <person name="Qiu B.Y."/>
            <person name="Chen P.T."/>
            <person name="Zhang W."/>
            <person name="Slipinski A."/>
            <person name="Escalona H.E."/>
            <person name="Waterhouse R.M."/>
            <person name="Zwick A."/>
            <person name="Pang H."/>
        </authorList>
    </citation>
    <scope>NUCLEOTIDE SEQUENCE [LARGE SCALE GENOMIC DNA]</scope>
    <source>
        <strain evidence="11">SYSU2018</strain>
    </source>
</reference>
<evidence type="ECO:0000256" key="1">
    <source>
        <dbReference type="ARBA" id="ARBA00004245"/>
    </source>
</evidence>
<keyword evidence="12" id="KW-1185">Reference proteome</keyword>
<evidence type="ECO:0000256" key="3">
    <source>
        <dbReference type="ARBA" id="ARBA00022741"/>
    </source>
</evidence>
<protein>
    <recommendedName>
        <fullName evidence="8">Kinesin-like protein</fullName>
    </recommendedName>
</protein>
<evidence type="ECO:0000256" key="6">
    <source>
        <dbReference type="ARBA" id="ARBA00023212"/>
    </source>
</evidence>
<evidence type="ECO:0000259" key="10">
    <source>
        <dbReference type="PROSITE" id="PS50067"/>
    </source>
</evidence>
<evidence type="ECO:0000256" key="9">
    <source>
        <dbReference type="SAM" id="MobiDB-lite"/>
    </source>
</evidence>
<dbReference type="Proteomes" id="UP001516400">
    <property type="component" value="Unassembled WGS sequence"/>
</dbReference>
<dbReference type="InterPro" id="IPR027640">
    <property type="entry name" value="Kinesin-like_fam"/>
</dbReference>
<dbReference type="InterPro" id="IPR019821">
    <property type="entry name" value="Kinesin_motor_CS"/>
</dbReference>
<keyword evidence="7 8" id="KW-0505">Motor protein</keyword>
<dbReference type="PROSITE" id="PS00411">
    <property type="entry name" value="KINESIN_MOTOR_1"/>
    <property type="match status" value="1"/>
</dbReference>
<dbReference type="SUPFAM" id="SSF47781">
    <property type="entry name" value="RuvA domain 2-like"/>
    <property type="match status" value="1"/>
</dbReference>
<dbReference type="Gene3D" id="1.10.150.280">
    <property type="entry name" value="AF1531-like domain"/>
    <property type="match status" value="1"/>
</dbReference>
<dbReference type="InterPro" id="IPR010994">
    <property type="entry name" value="RuvA_2-like"/>
</dbReference>
<dbReference type="Gene3D" id="3.40.850.10">
    <property type="entry name" value="Kinesin motor domain"/>
    <property type="match status" value="1"/>
</dbReference>
<dbReference type="GO" id="GO:0005874">
    <property type="term" value="C:microtubule"/>
    <property type="evidence" value="ECO:0007669"/>
    <property type="project" value="UniProtKB-KW"/>
</dbReference>
<feature type="domain" description="Kinesin motor" evidence="10">
    <location>
        <begin position="4"/>
        <end position="311"/>
    </location>
</feature>
<organism evidence="11 12">
    <name type="scientific">Cryptolaemus montrouzieri</name>
    <dbReference type="NCBI Taxonomy" id="559131"/>
    <lineage>
        <taxon>Eukaryota</taxon>
        <taxon>Metazoa</taxon>
        <taxon>Ecdysozoa</taxon>
        <taxon>Arthropoda</taxon>
        <taxon>Hexapoda</taxon>
        <taxon>Insecta</taxon>
        <taxon>Pterygota</taxon>
        <taxon>Neoptera</taxon>
        <taxon>Endopterygota</taxon>
        <taxon>Coleoptera</taxon>
        <taxon>Polyphaga</taxon>
        <taxon>Cucujiformia</taxon>
        <taxon>Coccinelloidea</taxon>
        <taxon>Coccinellidae</taxon>
        <taxon>Scymninae</taxon>
        <taxon>Scymnini</taxon>
        <taxon>Cryptolaemus</taxon>
    </lineage>
</organism>
<keyword evidence="3 7" id="KW-0547">Nucleotide-binding</keyword>